<comment type="caution">
    <text evidence="1">The sequence shown here is derived from an EMBL/GenBank/DDBJ whole genome shotgun (WGS) entry which is preliminary data.</text>
</comment>
<accession>A0AAW2JFZ1</accession>
<gene>
    <name evidence="1" type="ORF">Scaly_2577700</name>
</gene>
<name>A0AAW2JFZ1_9LAMI</name>
<evidence type="ECO:0000313" key="1">
    <source>
        <dbReference type="EMBL" id="KAL0293158.1"/>
    </source>
</evidence>
<dbReference type="AlphaFoldDB" id="A0AAW2JFZ1"/>
<proteinExistence type="predicted"/>
<reference evidence="1" key="1">
    <citation type="submission" date="2020-06" db="EMBL/GenBank/DDBJ databases">
        <authorList>
            <person name="Li T."/>
            <person name="Hu X."/>
            <person name="Zhang T."/>
            <person name="Song X."/>
            <person name="Zhang H."/>
            <person name="Dai N."/>
            <person name="Sheng W."/>
            <person name="Hou X."/>
            <person name="Wei L."/>
        </authorList>
    </citation>
    <scope>NUCLEOTIDE SEQUENCE</scope>
    <source>
        <strain evidence="1">KEN8</strain>
        <tissue evidence="1">Leaf</tissue>
    </source>
</reference>
<evidence type="ECO:0008006" key="2">
    <source>
        <dbReference type="Google" id="ProtNLM"/>
    </source>
</evidence>
<sequence>MEFDQIGFDPSKSSIHNNVVRKLPLSKYGLMSHVTFRIEESSTIVVNEEACSAFPYLTSCGKRLLRFNSIDGSCLTPSNMIRLESSGSCKKVRQKILGISWNENGTGYLPQGLYCMAEGSSVQSHGVKILSLVEKLDDLKVGLDNDMYIDVILQSLPPSYDPFIINYNMNGLEKYIHELINMLVQYEATTHQSAPTILVREASTSKAKDKRVGRWKRKKGKGKVVTATTSVDCAPDAPTRKGNGKEKWKVLERSRRLSKDEMILTLGDGRMSLRKPWDLSA</sequence>
<protein>
    <recommendedName>
        <fullName evidence="2">Gag-pol polyprotein</fullName>
    </recommendedName>
</protein>
<dbReference type="EMBL" id="JACGWM010001413">
    <property type="protein sequence ID" value="KAL0293158.1"/>
    <property type="molecule type" value="Genomic_DNA"/>
</dbReference>
<reference evidence="1" key="2">
    <citation type="journal article" date="2024" name="Plant">
        <title>Genomic evolution and insights into agronomic trait innovations of Sesamum species.</title>
        <authorList>
            <person name="Miao H."/>
            <person name="Wang L."/>
            <person name="Qu L."/>
            <person name="Liu H."/>
            <person name="Sun Y."/>
            <person name="Le M."/>
            <person name="Wang Q."/>
            <person name="Wei S."/>
            <person name="Zheng Y."/>
            <person name="Lin W."/>
            <person name="Duan Y."/>
            <person name="Cao H."/>
            <person name="Xiong S."/>
            <person name="Wang X."/>
            <person name="Wei L."/>
            <person name="Li C."/>
            <person name="Ma Q."/>
            <person name="Ju M."/>
            <person name="Zhao R."/>
            <person name="Li G."/>
            <person name="Mu C."/>
            <person name="Tian Q."/>
            <person name="Mei H."/>
            <person name="Zhang T."/>
            <person name="Gao T."/>
            <person name="Zhang H."/>
        </authorList>
    </citation>
    <scope>NUCLEOTIDE SEQUENCE</scope>
    <source>
        <strain evidence="1">KEN8</strain>
    </source>
</reference>
<dbReference type="Pfam" id="PF14223">
    <property type="entry name" value="Retrotran_gag_2"/>
    <property type="match status" value="1"/>
</dbReference>
<organism evidence="1">
    <name type="scientific">Sesamum calycinum</name>
    <dbReference type="NCBI Taxonomy" id="2727403"/>
    <lineage>
        <taxon>Eukaryota</taxon>
        <taxon>Viridiplantae</taxon>
        <taxon>Streptophyta</taxon>
        <taxon>Embryophyta</taxon>
        <taxon>Tracheophyta</taxon>
        <taxon>Spermatophyta</taxon>
        <taxon>Magnoliopsida</taxon>
        <taxon>eudicotyledons</taxon>
        <taxon>Gunneridae</taxon>
        <taxon>Pentapetalae</taxon>
        <taxon>asterids</taxon>
        <taxon>lamiids</taxon>
        <taxon>Lamiales</taxon>
        <taxon>Pedaliaceae</taxon>
        <taxon>Sesamum</taxon>
    </lineage>
</organism>